<dbReference type="EC" id="2.6.1.-" evidence="6"/>
<evidence type="ECO:0000313" key="8">
    <source>
        <dbReference type="EMBL" id="ODB96795.1"/>
    </source>
</evidence>
<proteinExistence type="inferred from homology"/>
<evidence type="ECO:0000256" key="4">
    <source>
        <dbReference type="ARBA" id="ARBA00022679"/>
    </source>
</evidence>
<dbReference type="OrthoDB" id="9763453at2"/>
<dbReference type="Gene3D" id="3.90.1150.10">
    <property type="entry name" value="Aspartate Aminotransferase, domain 1"/>
    <property type="match status" value="1"/>
</dbReference>
<dbReference type="PROSITE" id="PS00105">
    <property type="entry name" value="AA_TRANSFER_CLASS_1"/>
    <property type="match status" value="1"/>
</dbReference>
<evidence type="ECO:0000259" key="7">
    <source>
        <dbReference type="Pfam" id="PF00155"/>
    </source>
</evidence>
<dbReference type="STRING" id="1818881.A3196_08525"/>
<organism evidence="8 9">
    <name type="scientific">Candidatus Thiodiazotropha endoloripes</name>
    <dbReference type="NCBI Taxonomy" id="1818881"/>
    <lineage>
        <taxon>Bacteria</taxon>
        <taxon>Pseudomonadati</taxon>
        <taxon>Pseudomonadota</taxon>
        <taxon>Gammaproteobacteria</taxon>
        <taxon>Chromatiales</taxon>
        <taxon>Sedimenticolaceae</taxon>
        <taxon>Candidatus Thiodiazotropha</taxon>
    </lineage>
</organism>
<dbReference type="GO" id="GO:0008483">
    <property type="term" value="F:transaminase activity"/>
    <property type="evidence" value="ECO:0007669"/>
    <property type="project" value="UniProtKB-KW"/>
</dbReference>
<feature type="domain" description="Aminotransferase class I/classII large" evidence="7">
    <location>
        <begin position="50"/>
        <end position="382"/>
    </location>
</feature>
<evidence type="ECO:0000256" key="1">
    <source>
        <dbReference type="ARBA" id="ARBA00001933"/>
    </source>
</evidence>
<keyword evidence="3 6" id="KW-0032">Aminotransferase</keyword>
<evidence type="ECO:0000256" key="6">
    <source>
        <dbReference type="RuleBase" id="RU000481"/>
    </source>
</evidence>
<dbReference type="PANTHER" id="PTHR46383">
    <property type="entry name" value="ASPARTATE AMINOTRANSFERASE"/>
    <property type="match status" value="1"/>
</dbReference>
<dbReference type="EMBL" id="LVJZ01000003">
    <property type="protein sequence ID" value="ODB96795.1"/>
    <property type="molecule type" value="Genomic_DNA"/>
</dbReference>
<dbReference type="InterPro" id="IPR004838">
    <property type="entry name" value="NHTrfase_class1_PyrdxlP-BS"/>
</dbReference>
<dbReference type="SUPFAM" id="SSF53383">
    <property type="entry name" value="PLP-dependent transferases"/>
    <property type="match status" value="1"/>
</dbReference>
<keyword evidence="5" id="KW-0663">Pyridoxal phosphate</keyword>
<reference evidence="8 9" key="1">
    <citation type="submission" date="2016-03" db="EMBL/GenBank/DDBJ databases">
        <title>Chemosynthetic sulphur-oxidizing symbionts of marine invertebrate animals are capable of nitrogen fixation.</title>
        <authorList>
            <person name="Petersen J.M."/>
            <person name="Kemper A."/>
            <person name="Gruber-Vodicka H."/>
            <person name="Cardini U."/>
            <person name="Geest Mvander."/>
            <person name="Kleiner M."/>
            <person name="Bulgheresi S."/>
            <person name="Fussmann M."/>
            <person name="Herbold C."/>
            <person name="Seah B.K.B."/>
            <person name="Antony C.Paul."/>
            <person name="Liu D."/>
            <person name="Belitz A."/>
            <person name="Weber M."/>
        </authorList>
    </citation>
    <scope>NUCLEOTIDE SEQUENCE [LARGE SCALE GENOMIC DNA]</scope>
    <source>
        <strain evidence="8">G_D</strain>
    </source>
</reference>
<comment type="caution">
    <text evidence="8">The sequence shown here is derived from an EMBL/GenBank/DDBJ whole genome shotgun (WGS) entry which is preliminary data.</text>
</comment>
<dbReference type="InterPro" id="IPR050596">
    <property type="entry name" value="AspAT/PAT-like"/>
</dbReference>
<sequence>MNVVNLNSARSGSASPCVHLNLNVRGLDTSATLAINEESSALQQAGKTIYRLGLGQSPFPVPDSVVAALQRNAHQKDYLPVRGLQALRSAVADFHSRVNGIERSADDVLIGPGSKELMFILQLVFYGDLVIPAPSWVSYSPQASIIGRQIRRVNTLAENGWRIQAEELEAICLEDPGRPRLLILNYPNNPVGITYSDAELKAIAMVTERYGMLVLSDEIYSELHYEGEHHSIARHYPQGTIISSGLSKWAGAGGWRLGTFLFPQGLRWLLDAMAVVASETFTTVSAPIQYAAIRAFEGGSDITDYLSRSRRILKGLGQSLTGRLRHMGCELADPEGGFYLFPDFSLHRERFAACGIKTSRDLCKQLLDDAGVACLPGTDFGRPATEFTVRMAYVDFDGERALIAADPETEIDEAFLYEYCPNLINAMDRIEVWLDRL</sequence>
<keyword evidence="4 6" id="KW-0808">Transferase</keyword>
<evidence type="ECO:0000256" key="5">
    <source>
        <dbReference type="ARBA" id="ARBA00022898"/>
    </source>
</evidence>
<dbReference type="InterPro" id="IPR015424">
    <property type="entry name" value="PyrdxlP-dep_Trfase"/>
</dbReference>
<protein>
    <recommendedName>
        <fullName evidence="6">Aminotransferase</fullName>
        <ecNumber evidence="6">2.6.1.-</ecNumber>
    </recommendedName>
</protein>
<dbReference type="Proteomes" id="UP000094849">
    <property type="component" value="Unassembled WGS sequence"/>
</dbReference>
<accession>A0A1E2UQH1</accession>
<keyword evidence="9" id="KW-1185">Reference proteome</keyword>
<dbReference type="RefSeq" id="WP_069004531.1">
    <property type="nucleotide sequence ID" value="NZ_LVJX01000005.1"/>
</dbReference>
<dbReference type="InterPro" id="IPR004839">
    <property type="entry name" value="Aminotransferase_I/II_large"/>
</dbReference>
<gene>
    <name evidence="8" type="ORF">A3196_08525</name>
</gene>
<dbReference type="AlphaFoldDB" id="A0A1E2UQH1"/>
<evidence type="ECO:0000313" key="9">
    <source>
        <dbReference type="Proteomes" id="UP000094849"/>
    </source>
</evidence>
<dbReference type="GO" id="GO:0030170">
    <property type="term" value="F:pyridoxal phosphate binding"/>
    <property type="evidence" value="ECO:0007669"/>
    <property type="project" value="InterPro"/>
</dbReference>
<evidence type="ECO:0000256" key="3">
    <source>
        <dbReference type="ARBA" id="ARBA00022576"/>
    </source>
</evidence>
<dbReference type="CDD" id="cd00609">
    <property type="entry name" value="AAT_like"/>
    <property type="match status" value="1"/>
</dbReference>
<dbReference type="Gene3D" id="3.40.640.10">
    <property type="entry name" value="Type I PLP-dependent aspartate aminotransferase-like (Major domain)"/>
    <property type="match status" value="1"/>
</dbReference>
<comment type="cofactor">
    <cofactor evidence="1 6">
        <name>pyridoxal 5'-phosphate</name>
        <dbReference type="ChEBI" id="CHEBI:597326"/>
    </cofactor>
</comment>
<name>A0A1E2UQH1_9GAMM</name>
<dbReference type="InterPro" id="IPR015421">
    <property type="entry name" value="PyrdxlP-dep_Trfase_major"/>
</dbReference>
<dbReference type="GO" id="GO:0006520">
    <property type="term" value="P:amino acid metabolic process"/>
    <property type="evidence" value="ECO:0007669"/>
    <property type="project" value="InterPro"/>
</dbReference>
<evidence type="ECO:0000256" key="2">
    <source>
        <dbReference type="ARBA" id="ARBA00007441"/>
    </source>
</evidence>
<dbReference type="Pfam" id="PF00155">
    <property type="entry name" value="Aminotran_1_2"/>
    <property type="match status" value="1"/>
</dbReference>
<comment type="similarity">
    <text evidence="2 6">Belongs to the class-I pyridoxal-phosphate-dependent aminotransferase family.</text>
</comment>
<dbReference type="PANTHER" id="PTHR46383:SF1">
    <property type="entry name" value="ASPARTATE AMINOTRANSFERASE"/>
    <property type="match status" value="1"/>
</dbReference>
<dbReference type="InterPro" id="IPR015422">
    <property type="entry name" value="PyrdxlP-dep_Trfase_small"/>
</dbReference>